<dbReference type="Proteomes" id="UP000284465">
    <property type="component" value="Unassembled WGS sequence"/>
</dbReference>
<name>A0A3R6DC77_9FIRM</name>
<evidence type="ECO:0000259" key="1">
    <source>
        <dbReference type="Pfam" id="PF14213"/>
    </source>
</evidence>
<protein>
    <submittedName>
        <fullName evidence="3">DUF4325 domain-containing protein</fullName>
    </submittedName>
</protein>
<dbReference type="RefSeq" id="WP_118592489.1">
    <property type="nucleotide sequence ID" value="NZ_QSFP01000043.1"/>
</dbReference>
<evidence type="ECO:0000313" key="3">
    <source>
        <dbReference type="EMBL" id="RHA61320.1"/>
    </source>
</evidence>
<organism evidence="3 4">
    <name type="scientific">Roseburia intestinalis</name>
    <dbReference type="NCBI Taxonomy" id="166486"/>
    <lineage>
        <taxon>Bacteria</taxon>
        <taxon>Bacillati</taxon>
        <taxon>Bacillota</taxon>
        <taxon>Clostridia</taxon>
        <taxon>Lachnospirales</taxon>
        <taxon>Lachnospiraceae</taxon>
        <taxon>Roseburia</taxon>
    </lineage>
</organism>
<evidence type="ECO:0000313" key="2">
    <source>
        <dbReference type="EMBL" id="MTR84052.1"/>
    </source>
</evidence>
<dbReference type="AlphaFoldDB" id="A0A3R6DC77"/>
<sequence length="99" mass="11092">MTLLVKNYIDGDTAVSYDDGKKCYRDILKILDNGDNVILDFDGIDYVITAFLNPIIGDLILQKGISVMKSINIINANQKTIDKIKMVKDGALLKREDIE</sequence>
<dbReference type="InterPro" id="IPR025474">
    <property type="entry name" value="DUF4325"/>
</dbReference>
<dbReference type="EMBL" id="QSFP01000043">
    <property type="protein sequence ID" value="RHA61320.1"/>
    <property type="molecule type" value="Genomic_DNA"/>
</dbReference>
<proteinExistence type="predicted"/>
<evidence type="ECO:0000313" key="4">
    <source>
        <dbReference type="Proteomes" id="UP000284465"/>
    </source>
</evidence>
<dbReference type="EMBL" id="WNAJ01000002">
    <property type="protein sequence ID" value="MTR84052.1"/>
    <property type="molecule type" value="Genomic_DNA"/>
</dbReference>
<reference evidence="2 5" key="2">
    <citation type="journal article" date="2019" name="Nat. Med.">
        <title>A library of human gut bacterial isolates paired with longitudinal multiomics data enables mechanistic microbiome research.</title>
        <authorList>
            <person name="Poyet M."/>
            <person name="Groussin M."/>
            <person name="Gibbons S.M."/>
            <person name="Avila-Pacheco J."/>
            <person name="Jiang X."/>
            <person name="Kearney S.M."/>
            <person name="Perrotta A.R."/>
            <person name="Berdy B."/>
            <person name="Zhao S."/>
            <person name="Lieberman T.D."/>
            <person name="Swanson P.K."/>
            <person name="Smith M."/>
            <person name="Roesemann S."/>
            <person name="Alexander J.E."/>
            <person name="Rich S.A."/>
            <person name="Livny J."/>
            <person name="Vlamakis H."/>
            <person name="Clish C."/>
            <person name="Bullock K."/>
            <person name="Deik A."/>
            <person name="Scott J."/>
            <person name="Pierce K.A."/>
            <person name="Xavier R.J."/>
            <person name="Alm E.J."/>
        </authorList>
    </citation>
    <scope>NUCLEOTIDE SEQUENCE [LARGE SCALE GENOMIC DNA]</scope>
    <source>
        <strain evidence="2 5">BIOML-A1</strain>
    </source>
</reference>
<dbReference type="Proteomes" id="UP000478483">
    <property type="component" value="Unassembled WGS sequence"/>
</dbReference>
<comment type="caution">
    <text evidence="3">The sequence shown here is derived from an EMBL/GenBank/DDBJ whole genome shotgun (WGS) entry which is preliminary data.</text>
</comment>
<feature type="domain" description="DUF4325" evidence="1">
    <location>
        <begin position="19"/>
        <end position="78"/>
    </location>
</feature>
<accession>A0A3R6DC77</accession>
<dbReference type="Pfam" id="PF14213">
    <property type="entry name" value="DUF4325"/>
    <property type="match status" value="1"/>
</dbReference>
<evidence type="ECO:0000313" key="5">
    <source>
        <dbReference type="Proteomes" id="UP000478483"/>
    </source>
</evidence>
<reference evidence="3 4" key="1">
    <citation type="submission" date="2018-08" db="EMBL/GenBank/DDBJ databases">
        <title>A genome reference for cultivated species of the human gut microbiota.</title>
        <authorList>
            <person name="Zou Y."/>
            <person name="Xue W."/>
            <person name="Luo G."/>
        </authorList>
    </citation>
    <scope>NUCLEOTIDE SEQUENCE [LARGE SCALE GENOMIC DNA]</scope>
    <source>
        <strain evidence="3 4">AM43-11</strain>
    </source>
</reference>
<gene>
    <name evidence="3" type="ORF">DW927_19550</name>
    <name evidence="2" type="ORF">GMD50_03080</name>
</gene>